<keyword evidence="5" id="KW-0472">Membrane</keyword>
<organism evidence="6 7">
    <name type="scientific">Somion occarium</name>
    <dbReference type="NCBI Taxonomy" id="3059160"/>
    <lineage>
        <taxon>Eukaryota</taxon>
        <taxon>Fungi</taxon>
        <taxon>Dikarya</taxon>
        <taxon>Basidiomycota</taxon>
        <taxon>Agaricomycotina</taxon>
        <taxon>Agaricomycetes</taxon>
        <taxon>Polyporales</taxon>
        <taxon>Cerrenaceae</taxon>
        <taxon>Somion</taxon>
    </lineage>
</organism>
<dbReference type="PANTHER" id="PTHR43562">
    <property type="entry name" value="NAPA-TYPE SODIUM/HYDROGEN ANTIPORTER"/>
    <property type="match status" value="1"/>
</dbReference>
<evidence type="ECO:0000256" key="2">
    <source>
        <dbReference type="ARBA" id="ARBA00022449"/>
    </source>
</evidence>
<keyword evidence="7" id="KW-1185">Reference proteome</keyword>
<evidence type="ECO:0000256" key="4">
    <source>
        <dbReference type="SAM" id="MobiDB-lite"/>
    </source>
</evidence>
<feature type="region of interest" description="Disordered" evidence="4">
    <location>
        <begin position="1"/>
        <end position="21"/>
    </location>
</feature>
<keyword evidence="5" id="KW-1133">Transmembrane helix</keyword>
<feature type="transmembrane region" description="Helical" evidence="5">
    <location>
        <begin position="468"/>
        <end position="488"/>
    </location>
</feature>
<feature type="compositionally biased region" description="Polar residues" evidence="4">
    <location>
        <begin position="12"/>
        <end position="21"/>
    </location>
</feature>
<dbReference type="InterPro" id="IPR038770">
    <property type="entry name" value="Na+/solute_symporter_sf"/>
</dbReference>
<evidence type="ECO:0000256" key="5">
    <source>
        <dbReference type="SAM" id="Phobius"/>
    </source>
</evidence>
<name>A0ABP1EAJ0_9APHY</name>
<keyword evidence="3" id="KW-0406">Ion transport</keyword>
<dbReference type="Proteomes" id="UP001497453">
    <property type="component" value="Chromosome 9"/>
</dbReference>
<evidence type="ECO:0008006" key="8">
    <source>
        <dbReference type="Google" id="ProtNLM"/>
    </source>
</evidence>
<dbReference type="EMBL" id="OZ037952">
    <property type="protein sequence ID" value="CAL1717026.1"/>
    <property type="molecule type" value="Genomic_DNA"/>
</dbReference>
<keyword evidence="2" id="KW-0050">Antiport</keyword>
<feature type="transmembrane region" description="Helical" evidence="5">
    <location>
        <begin position="40"/>
        <end position="59"/>
    </location>
</feature>
<evidence type="ECO:0000313" key="6">
    <source>
        <dbReference type="EMBL" id="CAL1717026.1"/>
    </source>
</evidence>
<reference evidence="7" key="1">
    <citation type="submission" date="2024-04" db="EMBL/GenBank/DDBJ databases">
        <authorList>
            <person name="Shaw F."/>
            <person name="Minotto A."/>
        </authorList>
    </citation>
    <scope>NUCLEOTIDE SEQUENCE [LARGE SCALE GENOMIC DNA]</scope>
</reference>
<feature type="transmembrane region" description="Helical" evidence="5">
    <location>
        <begin position="585"/>
        <end position="608"/>
    </location>
</feature>
<sequence>MNRLLDKPPLATSKSSHSCSGLSDSFVVITRITPHYGRNVLIFLLYFISHYYLGCLPILSTSTDGVADPVILHLPPQSCQSRGRLLPPCRNRGHDMSWNDIWRTVSGDFAPGLGGYVHRAGISRLDRDRFRRRPIDKPSSTSVEPSAFLVVCSCGYHNTGCIVLCTSHCGLWLFASGSICCRCCTLIYQPGYNLSGIEKRPNDGVLLPPTSVVARNKDSSAVSVSSAGAAMNVPLQQTRIGTILISAAVIDDVIGLVLAAMIPELSALNNGDSHSNLIWTIIHPLVFSFLITVVTPLVARYLLRPIFWFRGFGEQWCAPVCPGKRWGARIFFGISSENPRSSGWGTEAHADAAKLFLMVGFVSAFSAIAHYTGSSVLFGAYLAGCVLRYISRPSDIKIEDLSPQGSDNIEVIVKRRLKQLSFEETFIRIVGPIQQYVFAPLFFASIGYAIPFISLWRPKVFWRGMLYSLLMAVGKLAVGLPILASTIWPPDPNITQPGENSGGFWASHVHRTLACFSRERTVHPTPHNRHEDIELPRLTSTRPLPTSPSPVSLTVSNDGVSQQTLSPALPVHLRPPFVTRLKLSLAPAFFIGSAMIARGEIGLLIAQIARNGSKAGSNAGGALLGEEAFLVCIWAILLCTLVGPIGVGFVVRWWGPFVSRGIWH</sequence>
<protein>
    <recommendedName>
        <fullName evidence="8">Cation/H+ exchanger domain-containing protein</fullName>
    </recommendedName>
</protein>
<feature type="transmembrane region" description="Helical" evidence="5">
    <location>
        <begin position="628"/>
        <end position="654"/>
    </location>
</feature>
<accession>A0ABP1EAJ0</accession>
<dbReference type="PANTHER" id="PTHR43562:SF2">
    <property type="entry name" value="SODIUM-HYDROGEN ANTIPORTER"/>
    <property type="match status" value="1"/>
</dbReference>
<feature type="transmembrane region" description="Helical" evidence="5">
    <location>
        <begin position="282"/>
        <end position="303"/>
    </location>
</feature>
<feature type="transmembrane region" description="Helical" evidence="5">
    <location>
        <begin position="240"/>
        <end position="262"/>
    </location>
</feature>
<keyword evidence="1" id="KW-0813">Transport</keyword>
<feature type="transmembrane region" description="Helical" evidence="5">
    <location>
        <begin position="355"/>
        <end position="383"/>
    </location>
</feature>
<proteinExistence type="predicted"/>
<gene>
    <name evidence="6" type="ORF">GFSPODELE1_LOCUS11018</name>
</gene>
<evidence type="ECO:0000256" key="3">
    <source>
        <dbReference type="ARBA" id="ARBA00023065"/>
    </source>
</evidence>
<evidence type="ECO:0000256" key="1">
    <source>
        <dbReference type="ARBA" id="ARBA00022448"/>
    </source>
</evidence>
<keyword evidence="5" id="KW-0812">Transmembrane</keyword>
<dbReference type="Gene3D" id="1.20.1530.20">
    <property type="match status" value="3"/>
</dbReference>
<feature type="transmembrane region" description="Helical" evidence="5">
    <location>
        <begin position="436"/>
        <end position="456"/>
    </location>
</feature>
<evidence type="ECO:0000313" key="7">
    <source>
        <dbReference type="Proteomes" id="UP001497453"/>
    </source>
</evidence>